<dbReference type="InterPro" id="IPR023408">
    <property type="entry name" value="MscS_beta-dom_sf"/>
</dbReference>
<evidence type="ECO:0000259" key="9">
    <source>
        <dbReference type="Pfam" id="PF21082"/>
    </source>
</evidence>
<dbReference type="InterPro" id="IPR006685">
    <property type="entry name" value="MscS_channel_2nd"/>
</dbReference>
<protein>
    <submittedName>
        <fullName evidence="10">Mechanosensitive ion channel family protein</fullName>
    </submittedName>
</protein>
<dbReference type="Proteomes" id="UP001595921">
    <property type="component" value="Unassembled WGS sequence"/>
</dbReference>
<keyword evidence="6 7" id="KW-0472">Membrane</keyword>
<evidence type="ECO:0000256" key="3">
    <source>
        <dbReference type="ARBA" id="ARBA00022475"/>
    </source>
</evidence>
<dbReference type="RefSeq" id="WP_267625132.1">
    <property type="nucleotide sequence ID" value="NZ_JAODIW010000010.1"/>
</dbReference>
<dbReference type="PANTHER" id="PTHR30221">
    <property type="entry name" value="SMALL-CONDUCTANCE MECHANOSENSITIVE CHANNEL"/>
    <property type="match status" value="1"/>
</dbReference>
<dbReference type="GO" id="GO:0005886">
    <property type="term" value="C:plasma membrane"/>
    <property type="evidence" value="ECO:0007669"/>
    <property type="project" value="UniProtKB-SubCell"/>
</dbReference>
<dbReference type="InterPro" id="IPR010920">
    <property type="entry name" value="LSM_dom_sf"/>
</dbReference>
<keyword evidence="4 7" id="KW-0812">Transmembrane</keyword>
<sequence length="289" mass="31379">MQTGSGVPTAEELLVRVDYGAFLTKLAVFVVAFTFVYLVGRLVAVPVADRALRARRVTPTVRNPASKAVRVAVVFVAFFAAMFFARLETLLSVTGGLAAALTLAVGFASRDVVGNLVGGLFIITDPKFNIGDWIAWGSKEGIIEDISFRATRVRTFRNELITVPNSTLANTVVTNHAVKDRLRIDVPYSVDLAGDVDAMREALLDATRTDDRILREPSPTVTVDEVTAAGVTLTSRFWLDSPTRPKYLDVYSDYSEAVKARVDREEVSLSPDYLELTGSVATGDELGDA</sequence>
<gene>
    <name evidence="10" type="ORF">ACFO0N_01885</name>
</gene>
<comment type="caution">
    <text evidence="10">The sequence shown here is derived from an EMBL/GenBank/DDBJ whole genome shotgun (WGS) entry which is preliminary data.</text>
</comment>
<name>A0ABD5P7N0_9EURY</name>
<evidence type="ECO:0000256" key="6">
    <source>
        <dbReference type="ARBA" id="ARBA00023136"/>
    </source>
</evidence>
<evidence type="ECO:0000259" key="8">
    <source>
        <dbReference type="Pfam" id="PF00924"/>
    </source>
</evidence>
<dbReference type="Pfam" id="PF21082">
    <property type="entry name" value="MS_channel_3rd"/>
    <property type="match status" value="1"/>
</dbReference>
<organism evidence="10 11">
    <name type="scientific">Halobium salinum</name>
    <dbReference type="NCBI Taxonomy" id="1364940"/>
    <lineage>
        <taxon>Archaea</taxon>
        <taxon>Methanobacteriati</taxon>
        <taxon>Methanobacteriota</taxon>
        <taxon>Stenosarchaea group</taxon>
        <taxon>Halobacteria</taxon>
        <taxon>Halobacteriales</taxon>
        <taxon>Haloferacaceae</taxon>
        <taxon>Halobium</taxon>
    </lineage>
</organism>
<evidence type="ECO:0000256" key="2">
    <source>
        <dbReference type="ARBA" id="ARBA00008017"/>
    </source>
</evidence>
<evidence type="ECO:0000256" key="4">
    <source>
        <dbReference type="ARBA" id="ARBA00022692"/>
    </source>
</evidence>
<dbReference type="SUPFAM" id="SSF50182">
    <property type="entry name" value="Sm-like ribonucleoproteins"/>
    <property type="match status" value="1"/>
</dbReference>
<evidence type="ECO:0000256" key="7">
    <source>
        <dbReference type="SAM" id="Phobius"/>
    </source>
</evidence>
<comment type="similarity">
    <text evidence="2">Belongs to the MscS (TC 1.A.23) family.</text>
</comment>
<evidence type="ECO:0000256" key="5">
    <source>
        <dbReference type="ARBA" id="ARBA00022989"/>
    </source>
</evidence>
<feature type="transmembrane region" description="Helical" evidence="7">
    <location>
        <begin position="26"/>
        <end position="47"/>
    </location>
</feature>
<accession>A0ABD5P7N0</accession>
<dbReference type="Gene3D" id="3.30.70.100">
    <property type="match status" value="1"/>
</dbReference>
<feature type="transmembrane region" description="Helical" evidence="7">
    <location>
        <begin position="68"/>
        <end position="85"/>
    </location>
</feature>
<evidence type="ECO:0000313" key="10">
    <source>
        <dbReference type="EMBL" id="MFC4356693.1"/>
    </source>
</evidence>
<dbReference type="SUPFAM" id="SSF82689">
    <property type="entry name" value="Mechanosensitive channel protein MscS (YggB), C-terminal domain"/>
    <property type="match status" value="1"/>
</dbReference>
<feature type="domain" description="Mechanosensitive ion channel MscS" evidence="8">
    <location>
        <begin position="111"/>
        <end position="176"/>
    </location>
</feature>
<dbReference type="Gene3D" id="1.10.287.1260">
    <property type="match status" value="1"/>
</dbReference>
<dbReference type="InterPro" id="IPR049278">
    <property type="entry name" value="MS_channel_C"/>
</dbReference>
<feature type="domain" description="Mechanosensitive ion channel MscS C-terminal" evidence="9">
    <location>
        <begin position="184"/>
        <end position="268"/>
    </location>
</feature>
<evidence type="ECO:0000313" key="11">
    <source>
        <dbReference type="Proteomes" id="UP001595921"/>
    </source>
</evidence>
<evidence type="ECO:0000256" key="1">
    <source>
        <dbReference type="ARBA" id="ARBA00004651"/>
    </source>
</evidence>
<dbReference type="Gene3D" id="2.30.30.60">
    <property type="match status" value="1"/>
</dbReference>
<keyword evidence="5 7" id="KW-1133">Transmembrane helix</keyword>
<proteinExistence type="inferred from homology"/>
<keyword evidence="3" id="KW-1003">Cell membrane</keyword>
<reference evidence="10 11" key="1">
    <citation type="journal article" date="2019" name="Int. J. Syst. Evol. Microbiol.">
        <title>The Global Catalogue of Microorganisms (GCM) 10K type strain sequencing project: providing services to taxonomists for standard genome sequencing and annotation.</title>
        <authorList>
            <consortium name="The Broad Institute Genomics Platform"/>
            <consortium name="The Broad Institute Genome Sequencing Center for Infectious Disease"/>
            <person name="Wu L."/>
            <person name="Ma J."/>
        </authorList>
    </citation>
    <scope>NUCLEOTIDE SEQUENCE [LARGE SCALE GENOMIC DNA]</scope>
    <source>
        <strain evidence="10 11">CGMCC 1.12553</strain>
    </source>
</reference>
<keyword evidence="11" id="KW-1185">Reference proteome</keyword>
<comment type="subcellular location">
    <subcellularLocation>
        <location evidence="1">Cell membrane</location>
        <topology evidence="1">Multi-pass membrane protein</topology>
    </subcellularLocation>
</comment>
<dbReference type="EMBL" id="JBHSDS010000002">
    <property type="protein sequence ID" value="MFC4356693.1"/>
    <property type="molecule type" value="Genomic_DNA"/>
</dbReference>
<dbReference type="AlphaFoldDB" id="A0ABD5P7N0"/>
<dbReference type="InterPro" id="IPR011066">
    <property type="entry name" value="MscS_channel_C_sf"/>
</dbReference>
<dbReference type="InterPro" id="IPR045275">
    <property type="entry name" value="MscS_archaea/bacteria_type"/>
</dbReference>
<dbReference type="PANTHER" id="PTHR30221:SF1">
    <property type="entry name" value="SMALL-CONDUCTANCE MECHANOSENSITIVE CHANNEL"/>
    <property type="match status" value="1"/>
</dbReference>
<dbReference type="Pfam" id="PF00924">
    <property type="entry name" value="MS_channel_2nd"/>
    <property type="match status" value="1"/>
</dbReference>